<dbReference type="GO" id="GO:0008967">
    <property type="term" value="F:phosphoglycolate phosphatase activity"/>
    <property type="evidence" value="ECO:0007669"/>
    <property type="project" value="TreeGrafter"/>
</dbReference>
<evidence type="ECO:0000313" key="2">
    <source>
        <dbReference type="Proteomes" id="UP000623678"/>
    </source>
</evidence>
<dbReference type="RefSeq" id="WP_262394899.1">
    <property type="nucleotide sequence ID" value="NZ_JACRTD010000003.1"/>
</dbReference>
<dbReference type="SFLD" id="SFLDG01129">
    <property type="entry name" value="C1.5:_HAD__Beta-PGM__Phosphata"/>
    <property type="match status" value="1"/>
</dbReference>
<dbReference type="InterPro" id="IPR006439">
    <property type="entry name" value="HAD-SF_hydro_IA"/>
</dbReference>
<protein>
    <submittedName>
        <fullName evidence="1">HAD family hydrolase</fullName>
    </submittedName>
</protein>
<gene>
    <name evidence="1" type="ORF">H8705_05940</name>
</gene>
<keyword evidence="1" id="KW-0378">Hydrolase</keyword>
<dbReference type="GO" id="GO:0006281">
    <property type="term" value="P:DNA repair"/>
    <property type="evidence" value="ECO:0007669"/>
    <property type="project" value="TreeGrafter"/>
</dbReference>
<sequence length="219" mass="24854">MFQLAIFDLDGTLLNTLEDLANASNWALEQYGLPVHEVEQYRYFVGDGIYKLVERMVPIQCRNDAELLMKVKEKFDTYYHQHTKDCTQPYDGVLETLDVLKNRGVSLAVLSNKPHNFAVSLVKEMFGNRFSIVHGQREGYPRKPDKALVEEILTFTGISPENCLYLGDSGVDMQTAKNGGVYAVGALWGFRDKQELYDNGADTVVENFKDLLKFFSSDC</sequence>
<dbReference type="PANTHER" id="PTHR43434">
    <property type="entry name" value="PHOSPHOGLYCOLATE PHOSPHATASE"/>
    <property type="match status" value="1"/>
</dbReference>
<dbReference type="EMBL" id="JACRTD010000003">
    <property type="protein sequence ID" value="MBC8585120.1"/>
    <property type="molecule type" value="Genomic_DNA"/>
</dbReference>
<dbReference type="GO" id="GO:0005829">
    <property type="term" value="C:cytosol"/>
    <property type="evidence" value="ECO:0007669"/>
    <property type="project" value="TreeGrafter"/>
</dbReference>
<dbReference type="SFLD" id="SFLDS00003">
    <property type="entry name" value="Haloacid_Dehalogenase"/>
    <property type="match status" value="1"/>
</dbReference>
<dbReference type="SUPFAM" id="SSF56784">
    <property type="entry name" value="HAD-like"/>
    <property type="match status" value="1"/>
</dbReference>
<keyword evidence="2" id="KW-1185">Reference proteome</keyword>
<dbReference type="PANTHER" id="PTHR43434:SF1">
    <property type="entry name" value="PHOSPHOGLYCOLATE PHOSPHATASE"/>
    <property type="match status" value="1"/>
</dbReference>
<dbReference type="InterPro" id="IPR023214">
    <property type="entry name" value="HAD_sf"/>
</dbReference>
<dbReference type="PRINTS" id="PR00413">
    <property type="entry name" value="HADHALOGNASE"/>
</dbReference>
<dbReference type="InterPro" id="IPR023198">
    <property type="entry name" value="PGP-like_dom2"/>
</dbReference>
<comment type="caution">
    <text evidence="1">The sequence shown here is derived from an EMBL/GenBank/DDBJ whole genome shotgun (WGS) entry which is preliminary data.</text>
</comment>
<dbReference type="InterPro" id="IPR036412">
    <property type="entry name" value="HAD-like_sf"/>
</dbReference>
<dbReference type="Gene3D" id="1.10.150.240">
    <property type="entry name" value="Putative phosphatase, domain 2"/>
    <property type="match status" value="1"/>
</dbReference>
<dbReference type="InterPro" id="IPR041492">
    <property type="entry name" value="HAD_2"/>
</dbReference>
<dbReference type="InterPro" id="IPR050155">
    <property type="entry name" value="HAD-like_hydrolase_sf"/>
</dbReference>
<proteinExistence type="predicted"/>
<dbReference type="PROSITE" id="PS01228">
    <property type="entry name" value="COF_1"/>
    <property type="match status" value="1"/>
</dbReference>
<accession>A0A926IHG8</accession>
<dbReference type="Pfam" id="PF13419">
    <property type="entry name" value="HAD_2"/>
    <property type="match status" value="1"/>
</dbReference>
<dbReference type="NCBIfam" id="TIGR01549">
    <property type="entry name" value="HAD-SF-IA-v1"/>
    <property type="match status" value="1"/>
</dbReference>
<dbReference type="Gene3D" id="3.40.50.1000">
    <property type="entry name" value="HAD superfamily/HAD-like"/>
    <property type="match status" value="1"/>
</dbReference>
<evidence type="ECO:0000313" key="1">
    <source>
        <dbReference type="EMBL" id="MBC8585120.1"/>
    </source>
</evidence>
<organism evidence="1 2">
    <name type="scientific">Youxingia wuxianensis</name>
    <dbReference type="NCBI Taxonomy" id="2763678"/>
    <lineage>
        <taxon>Bacteria</taxon>
        <taxon>Bacillati</taxon>
        <taxon>Bacillota</taxon>
        <taxon>Clostridia</taxon>
        <taxon>Eubacteriales</taxon>
        <taxon>Oscillospiraceae</taxon>
        <taxon>Youxingia</taxon>
    </lineage>
</organism>
<dbReference type="Proteomes" id="UP000623678">
    <property type="component" value="Unassembled WGS sequence"/>
</dbReference>
<dbReference type="AlphaFoldDB" id="A0A926IHG8"/>
<name>A0A926IHG8_9FIRM</name>
<reference evidence="1" key="1">
    <citation type="submission" date="2020-08" db="EMBL/GenBank/DDBJ databases">
        <title>Genome public.</title>
        <authorList>
            <person name="Liu C."/>
            <person name="Sun Q."/>
        </authorList>
    </citation>
    <scope>NUCLEOTIDE SEQUENCE</scope>
    <source>
        <strain evidence="1">NSJ-64</strain>
    </source>
</reference>